<keyword evidence="4" id="KW-0539">Nucleus</keyword>
<dbReference type="InterPro" id="IPR017930">
    <property type="entry name" value="Myb_dom"/>
</dbReference>
<dbReference type="PROSITE" id="PS51294">
    <property type="entry name" value="HTH_MYB"/>
    <property type="match status" value="2"/>
</dbReference>
<dbReference type="SMART" id="SM00717">
    <property type="entry name" value="SANT"/>
    <property type="match status" value="3"/>
</dbReference>
<dbReference type="PANTHER" id="PTHR46621">
    <property type="entry name" value="SNRNA-ACTIVATING PROTEIN COMPLEX SUBUNIT 4"/>
    <property type="match status" value="1"/>
</dbReference>
<dbReference type="InterPro" id="IPR009057">
    <property type="entry name" value="Homeodomain-like_sf"/>
</dbReference>
<evidence type="ECO:0000313" key="8">
    <source>
        <dbReference type="EMBL" id="KAH7042828.1"/>
    </source>
</evidence>
<evidence type="ECO:0000259" key="7">
    <source>
        <dbReference type="PROSITE" id="PS51294"/>
    </source>
</evidence>
<protein>
    <submittedName>
        <fullName evidence="8">Homeodomain-like protein</fullName>
    </submittedName>
</protein>
<comment type="caution">
    <text evidence="8">The sequence shown here is derived from an EMBL/GenBank/DDBJ whole genome shotgun (WGS) entry which is preliminary data.</text>
</comment>
<dbReference type="Pfam" id="PF00249">
    <property type="entry name" value="Myb_DNA-binding"/>
    <property type="match status" value="1"/>
</dbReference>
<keyword evidence="9" id="KW-1185">Reference proteome</keyword>
<feature type="region of interest" description="Disordered" evidence="5">
    <location>
        <begin position="152"/>
        <end position="196"/>
    </location>
</feature>
<evidence type="ECO:0000313" key="9">
    <source>
        <dbReference type="Proteomes" id="UP000774617"/>
    </source>
</evidence>
<dbReference type="InterPro" id="IPR001005">
    <property type="entry name" value="SANT/Myb"/>
</dbReference>
<dbReference type="Proteomes" id="UP000774617">
    <property type="component" value="Unassembled WGS sequence"/>
</dbReference>
<reference evidence="8 9" key="1">
    <citation type="journal article" date="2021" name="Nat. Commun.">
        <title>Genetic determinants of endophytism in the Arabidopsis root mycobiome.</title>
        <authorList>
            <person name="Mesny F."/>
            <person name="Miyauchi S."/>
            <person name="Thiergart T."/>
            <person name="Pickel B."/>
            <person name="Atanasova L."/>
            <person name="Karlsson M."/>
            <person name="Huettel B."/>
            <person name="Barry K.W."/>
            <person name="Haridas S."/>
            <person name="Chen C."/>
            <person name="Bauer D."/>
            <person name="Andreopoulos W."/>
            <person name="Pangilinan J."/>
            <person name="LaButti K."/>
            <person name="Riley R."/>
            <person name="Lipzen A."/>
            <person name="Clum A."/>
            <person name="Drula E."/>
            <person name="Henrissat B."/>
            <person name="Kohler A."/>
            <person name="Grigoriev I.V."/>
            <person name="Martin F.M."/>
            <person name="Hacquard S."/>
        </authorList>
    </citation>
    <scope>NUCLEOTIDE SEQUENCE [LARGE SCALE GENOMIC DNA]</scope>
    <source>
        <strain evidence="8 9">MPI-SDFR-AT-0080</strain>
    </source>
</reference>
<sequence>MSTTAPRQRVWWTDDEDRVLRAEAELQAAQFGQLKDWNAVASKLPGRTNKDCRKRWSKLSGAMRKGAWTAGEDARLQAAVDRVGLRWTLVAEAVGSRHADQCAKRWQNFLDPGLERSEWTRADDERLLAAVAAHGHSWTLIRDTCLPGRSATDLKNRHTKLGRERSRRAAQSEGGSSRSSCEPAGGGGGAAAADGDAAMSASDPALLAAGGDAFALELMQGAAGAPEPVPPWALPGLDQLSLPLDFAADLHPGWTPPRPPGNKVTLIIEDVQSDAVGHVINALFTANVKVKIRVVGDDALPT</sequence>
<evidence type="ECO:0000256" key="5">
    <source>
        <dbReference type="SAM" id="MobiDB-lite"/>
    </source>
</evidence>
<keyword evidence="2" id="KW-0238">DNA-binding</keyword>
<feature type="domain" description="Myb-like" evidence="6">
    <location>
        <begin position="4"/>
        <end position="59"/>
    </location>
</feature>
<name>A0ABQ8G5H9_9PEZI</name>
<evidence type="ECO:0000259" key="6">
    <source>
        <dbReference type="PROSITE" id="PS50090"/>
    </source>
</evidence>
<keyword evidence="3" id="KW-0804">Transcription</keyword>
<feature type="compositionally biased region" description="Basic and acidic residues" evidence="5">
    <location>
        <begin position="152"/>
        <end position="164"/>
    </location>
</feature>
<accession>A0ABQ8G5H9</accession>
<dbReference type="CDD" id="cd00167">
    <property type="entry name" value="SANT"/>
    <property type="match status" value="3"/>
</dbReference>
<feature type="domain" description="HTH myb-type" evidence="7">
    <location>
        <begin position="116"/>
        <end position="166"/>
    </location>
</feature>
<dbReference type="PROSITE" id="PS50090">
    <property type="entry name" value="MYB_LIKE"/>
    <property type="match status" value="3"/>
</dbReference>
<organism evidence="8 9">
    <name type="scientific">Macrophomina phaseolina</name>
    <dbReference type="NCBI Taxonomy" id="35725"/>
    <lineage>
        <taxon>Eukaryota</taxon>
        <taxon>Fungi</taxon>
        <taxon>Dikarya</taxon>
        <taxon>Ascomycota</taxon>
        <taxon>Pezizomycotina</taxon>
        <taxon>Dothideomycetes</taxon>
        <taxon>Dothideomycetes incertae sedis</taxon>
        <taxon>Botryosphaeriales</taxon>
        <taxon>Botryosphaeriaceae</taxon>
        <taxon>Macrophomina</taxon>
    </lineage>
</organism>
<proteinExistence type="predicted"/>
<keyword evidence="1" id="KW-0805">Transcription regulation</keyword>
<dbReference type="Gene3D" id="1.10.10.60">
    <property type="entry name" value="Homeodomain-like"/>
    <property type="match status" value="3"/>
</dbReference>
<dbReference type="SUPFAM" id="SSF46689">
    <property type="entry name" value="Homeodomain-like"/>
    <property type="match status" value="2"/>
</dbReference>
<dbReference type="EMBL" id="JAGTJR010000024">
    <property type="protein sequence ID" value="KAH7042828.1"/>
    <property type="molecule type" value="Genomic_DNA"/>
</dbReference>
<evidence type="ECO:0000256" key="2">
    <source>
        <dbReference type="ARBA" id="ARBA00023125"/>
    </source>
</evidence>
<gene>
    <name evidence="8" type="ORF">B0J12DRAFT_787914</name>
</gene>
<evidence type="ECO:0000256" key="3">
    <source>
        <dbReference type="ARBA" id="ARBA00023163"/>
    </source>
</evidence>
<feature type="domain" description="Myb-like" evidence="6">
    <location>
        <begin position="111"/>
        <end position="162"/>
    </location>
</feature>
<dbReference type="InterPro" id="IPR051575">
    <property type="entry name" value="Myb-like_DNA-bd"/>
</dbReference>
<dbReference type="PANTHER" id="PTHR46621:SF1">
    <property type="entry name" value="SNRNA-ACTIVATING PROTEIN COMPLEX SUBUNIT 4"/>
    <property type="match status" value="1"/>
</dbReference>
<feature type="domain" description="Myb-like" evidence="6">
    <location>
        <begin position="60"/>
        <end position="110"/>
    </location>
</feature>
<evidence type="ECO:0000256" key="4">
    <source>
        <dbReference type="ARBA" id="ARBA00023242"/>
    </source>
</evidence>
<feature type="domain" description="HTH myb-type" evidence="7">
    <location>
        <begin position="64"/>
        <end position="114"/>
    </location>
</feature>
<dbReference type="Pfam" id="PF13921">
    <property type="entry name" value="Myb_DNA-bind_6"/>
    <property type="match status" value="1"/>
</dbReference>
<evidence type="ECO:0000256" key="1">
    <source>
        <dbReference type="ARBA" id="ARBA00023015"/>
    </source>
</evidence>